<dbReference type="Proteomes" id="UP000075573">
    <property type="component" value="Unassembled WGS sequence"/>
</dbReference>
<evidence type="ECO:0000313" key="3">
    <source>
        <dbReference type="Proteomes" id="UP000075573"/>
    </source>
</evidence>
<protein>
    <recommendedName>
        <fullName evidence="4">Type 4 secretion system PilS N-terminal domain-containing protein</fullName>
    </recommendedName>
</protein>
<reference evidence="2 3" key="1">
    <citation type="submission" date="2015-06" db="EMBL/GenBank/DDBJ databases">
        <title>Improved classification and identification of acetic acid bacteria using matrix-assisted laser desorption/ionization time-of-flight mass spectrometry; Gluconobacter nephelii and Gluconobacter uchimurae are later heterotypic synonyms of Gluconobacter japonicus and Gluconobacter oxydans, respectively.</title>
        <authorList>
            <person name="Li L."/>
            <person name="Cleenwerck I."/>
            <person name="De Vuyst L."/>
            <person name="Vandamme P."/>
        </authorList>
    </citation>
    <scope>NUCLEOTIDE SEQUENCE [LARGE SCALE GENOMIC DNA]</scope>
    <source>
        <strain evidence="2 3">LMG 1764</strain>
    </source>
</reference>
<dbReference type="AlphaFoldDB" id="A0A149QRS7"/>
<dbReference type="Pfam" id="PF05307">
    <property type="entry name" value="Bundlin"/>
    <property type="match status" value="1"/>
</dbReference>
<dbReference type="EMBL" id="LHZB01000118">
    <property type="protein sequence ID" value="KXV00019.1"/>
    <property type="molecule type" value="Genomic_DNA"/>
</dbReference>
<comment type="caution">
    <text evidence="2">The sequence shown here is derived from an EMBL/GenBank/DDBJ whole genome shotgun (WGS) entry which is preliminary data.</text>
</comment>
<evidence type="ECO:0008006" key="4">
    <source>
        <dbReference type="Google" id="ProtNLM"/>
    </source>
</evidence>
<dbReference type="GO" id="GO:0009289">
    <property type="term" value="C:pilus"/>
    <property type="evidence" value="ECO:0007669"/>
    <property type="project" value="InterPro"/>
</dbReference>
<dbReference type="PATRIC" id="fig|442.7.peg.3288"/>
<gene>
    <name evidence="2" type="ORF">AD929_12340</name>
</gene>
<name>A0A149QRS7_9PROT</name>
<proteinExistence type="predicted"/>
<sequence length="211" mass="22141">MLFGAAVFFLASLNIYQSSLESQMAEDAIDEMNIAITALYSEYGGQNVDMEDVSLSDVTKGGLVPSKWLGHNGMTVTTPFDTALKIAPSVSYTDKDDIVIEMSRIPRRACLQLAQTAFGPQILDVTSVSGVHSVPGPMTPEEAERACPDPVNLLWWGVSLGQPVGMTIPVPPPEGDGTSAQGEADGSRASGPDMGGPDVVVEDNGAPGSQE</sequence>
<organism evidence="2 3">
    <name type="scientific">Gluconobacter potus</name>
    <dbReference type="NCBI Taxonomy" id="2724927"/>
    <lineage>
        <taxon>Bacteria</taxon>
        <taxon>Pseudomonadati</taxon>
        <taxon>Pseudomonadota</taxon>
        <taxon>Alphaproteobacteria</taxon>
        <taxon>Acetobacterales</taxon>
        <taxon>Acetobacteraceae</taxon>
        <taxon>Gluconobacter</taxon>
    </lineage>
</organism>
<feature type="region of interest" description="Disordered" evidence="1">
    <location>
        <begin position="165"/>
        <end position="211"/>
    </location>
</feature>
<evidence type="ECO:0000256" key="1">
    <source>
        <dbReference type="SAM" id="MobiDB-lite"/>
    </source>
</evidence>
<accession>A0A149QRS7</accession>
<evidence type="ECO:0000313" key="2">
    <source>
        <dbReference type="EMBL" id="KXV00019.1"/>
    </source>
</evidence>
<dbReference type="InterPro" id="IPR007971">
    <property type="entry name" value="Bundlin"/>
</dbReference>
<dbReference type="Gene3D" id="3.30.1690.10">
    <property type="entry name" value="TcpA-like pilin"/>
    <property type="match status" value="1"/>
</dbReference>